<dbReference type="Gene3D" id="2.30.110.10">
    <property type="entry name" value="Electron Transport, Fmn-binding Protein, Chain A"/>
    <property type="match status" value="1"/>
</dbReference>
<comment type="caution">
    <text evidence="3">The sequence shown here is derived from an EMBL/GenBank/DDBJ whole genome shotgun (WGS) entry which is preliminary data.</text>
</comment>
<keyword evidence="1" id="KW-0560">Oxidoreductase</keyword>
<name>A0A554JAV0_9BACT</name>
<dbReference type="Pfam" id="PF01243">
    <property type="entry name" value="PNPOx_N"/>
    <property type="match status" value="1"/>
</dbReference>
<organism evidence="3 4">
    <name type="scientific">Candidatus Doudnabacteria bacterium Gr01-1014_77</name>
    <dbReference type="NCBI Taxonomy" id="2017133"/>
    <lineage>
        <taxon>Bacteria</taxon>
        <taxon>Candidatus Doudnaibacteriota</taxon>
    </lineage>
</organism>
<reference evidence="3 4" key="1">
    <citation type="submission" date="2017-07" db="EMBL/GenBank/DDBJ databases">
        <title>Mechanisms for carbon and nitrogen cycling indicate functional differentiation within the Candidate Phyla Radiation.</title>
        <authorList>
            <person name="Danczak R.E."/>
            <person name="Johnston M.D."/>
            <person name="Kenah C."/>
            <person name="Slattery M."/>
            <person name="Wrighton K.C."/>
            <person name="Wilkins M.J."/>
        </authorList>
    </citation>
    <scope>NUCLEOTIDE SEQUENCE [LARGE SCALE GENOMIC DNA]</scope>
    <source>
        <strain evidence="3">Gr01-1014_77</strain>
    </source>
</reference>
<dbReference type="EMBL" id="VMFF01000044">
    <property type="protein sequence ID" value="TSC65466.1"/>
    <property type="molecule type" value="Genomic_DNA"/>
</dbReference>
<dbReference type="InterPro" id="IPR052019">
    <property type="entry name" value="F420H2_bilvrd_red/Heme_oxyg"/>
</dbReference>
<evidence type="ECO:0000259" key="2">
    <source>
        <dbReference type="Pfam" id="PF01243"/>
    </source>
</evidence>
<dbReference type="PANTHER" id="PTHR35176:SF6">
    <property type="entry name" value="HEME OXYGENASE HI_0854-RELATED"/>
    <property type="match status" value="1"/>
</dbReference>
<dbReference type="GO" id="GO:0070967">
    <property type="term" value="F:coenzyme F420 binding"/>
    <property type="evidence" value="ECO:0007669"/>
    <property type="project" value="TreeGrafter"/>
</dbReference>
<dbReference type="GO" id="GO:0016627">
    <property type="term" value="F:oxidoreductase activity, acting on the CH-CH group of donors"/>
    <property type="evidence" value="ECO:0007669"/>
    <property type="project" value="TreeGrafter"/>
</dbReference>
<dbReference type="InterPro" id="IPR012349">
    <property type="entry name" value="Split_barrel_FMN-bd"/>
</dbReference>
<protein>
    <submittedName>
        <fullName evidence="3">Putative stress protein (General stress protein 26)</fullName>
    </submittedName>
</protein>
<proteinExistence type="predicted"/>
<dbReference type="PANTHER" id="PTHR35176">
    <property type="entry name" value="HEME OXYGENASE HI_0854-RELATED"/>
    <property type="match status" value="1"/>
</dbReference>
<dbReference type="Proteomes" id="UP000319613">
    <property type="component" value="Unassembled WGS sequence"/>
</dbReference>
<dbReference type="SUPFAM" id="SSF50475">
    <property type="entry name" value="FMN-binding split barrel"/>
    <property type="match status" value="1"/>
</dbReference>
<feature type="domain" description="Pyridoxamine 5'-phosphate oxidase N-terminal" evidence="2">
    <location>
        <begin position="11"/>
        <end position="126"/>
    </location>
</feature>
<gene>
    <name evidence="3" type="ORF">G01um101477_469</name>
</gene>
<dbReference type="AlphaFoldDB" id="A0A554JAV0"/>
<evidence type="ECO:0000313" key="3">
    <source>
        <dbReference type="EMBL" id="TSC65466.1"/>
    </source>
</evidence>
<accession>A0A554JAV0</accession>
<evidence type="ECO:0000256" key="1">
    <source>
        <dbReference type="ARBA" id="ARBA00023002"/>
    </source>
</evidence>
<dbReference type="InterPro" id="IPR011576">
    <property type="entry name" value="Pyridox_Oxase_N"/>
</dbReference>
<evidence type="ECO:0000313" key="4">
    <source>
        <dbReference type="Proteomes" id="UP000319613"/>
    </source>
</evidence>
<sequence length="149" mass="17341">MTDGLLKHRLEKLRDFISEHKLAVIATVEPHYCLPQAAVVGFSIGKHFELYFGTSVYTRKYINIQKNPRVAFVIGWTKGKTVQYEGEAVELTAEEILEYKKNALGDVPSIAKYIHDEEMVFYKVRPKMIKYSDLSVDPWEVFELERFSY</sequence>
<dbReference type="GO" id="GO:0005829">
    <property type="term" value="C:cytosol"/>
    <property type="evidence" value="ECO:0007669"/>
    <property type="project" value="TreeGrafter"/>
</dbReference>